<keyword evidence="10" id="KW-0688">Ribosomal frameshifting</keyword>
<dbReference type="EMBL" id="KC787630">
    <property type="protein sequence ID" value="AHH53853.1"/>
    <property type="molecule type" value="Genomic_RNA"/>
</dbReference>
<dbReference type="GO" id="GO:0005524">
    <property type="term" value="F:ATP binding"/>
    <property type="evidence" value="ECO:0007669"/>
    <property type="project" value="UniProtKB-KW"/>
</dbReference>
<dbReference type="PROSITE" id="PS51958">
    <property type="entry name" value="NENDOU"/>
    <property type="match status" value="1"/>
</dbReference>
<keyword evidence="5" id="KW-0808">Transferase</keyword>
<dbReference type="GO" id="GO:0044220">
    <property type="term" value="C:host cell perinuclear region of cytoplasm"/>
    <property type="evidence" value="ECO:0007669"/>
    <property type="project" value="UniProtKB-SubCell"/>
</dbReference>
<feature type="domain" description="NiRAN" evidence="29">
    <location>
        <begin position="1"/>
        <end position="149"/>
    </location>
</feature>
<comment type="catalytic activity">
    <reaction evidence="22">
        <text>ATP + H2O = ADP + phosphate + H(+)</text>
        <dbReference type="Rhea" id="RHEA:13065"/>
        <dbReference type="ChEBI" id="CHEBI:15377"/>
        <dbReference type="ChEBI" id="CHEBI:15378"/>
        <dbReference type="ChEBI" id="CHEBI:30616"/>
        <dbReference type="ChEBI" id="CHEBI:43474"/>
        <dbReference type="ChEBI" id="CHEBI:456216"/>
        <dbReference type="EC" id="3.6.4.13"/>
    </reaction>
</comment>
<dbReference type="GO" id="GO:0006351">
    <property type="term" value="P:DNA-templated transcription"/>
    <property type="evidence" value="ECO:0007669"/>
    <property type="project" value="InterPro"/>
</dbReference>
<dbReference type="Gene3D" id="3.40.50.300">
    <property type="entry name" value="P-loop containing nucleotide triphosphate hydrolases"/>
    <property type="match status" value="2"/>
</dbReference>
<dbReference type="KEGG" id="vg:30906018"/>
<keyword evidence="13" id="KW-0347">Helicase</keyword>
<dbReference type="GO" id="GO:0008270">
    <property type="term" value="F:zinc ion binding"/>
    <property type="evidence" value="ECO:0007669"/>
    <property type="project" value="UniProtKB-KW"/>
</dbReference>
<keyword evidence="18" id="KW-1133">Transmembrane helix</keyword>
<dbReference type="GO" id="GO:0033644">
    <property type="term" value="C:host cell membrane"/>
    <property type="evidence" value="ECO:0007669"/>
    <property type="project" value="UniProtKB-SubCell"/>
</dbReference>
<dbReference type="InterPro" id="IPR044314">
    <property type="entry name" value="NSP11_NendoU_Av"/>
</dbReference>
<dbReference type="SUPFAM" id="SSF56672">
    <property type="entry name" value="DNA/RNA polymerases"/>
    <property type="match status" value="1"/>
</dbReference>
<evidence type="ECO:0000256" key="7">
    <source>
        <dbReference type="ARBA" id="ARBA00022695"/>
    </source>
</evidence>
<keyword evidence="33" id="KW-1185">Reference proteome</keyword>
<dbReference type="InterPro" id="IPR044320">
    <property type="entry name" value="NSP11_Av_N"/>
</dbReference>
<dbReference type="GO" id="GO:0075523">
    <property type="term" value="P:viral translational frameshifting"/>
    <property type="evidence" value="ECO:0007669"/>
    <property type="project" value="UniProtKB-KW"/>
</dbReference>
<dbReference type="CDD" id="cd23189">
    <property type="entry name" value="Arteriviridae_RdRp"/>
    <property type="match status" value="1"/>
</dbReference>
<dbReference type="CDD" id="cd21410">
    <property type="entry name" value="1B_av_Nsp10-like"/>
    <property type="match status" value="1"/>
</dbReference>
<evidence type="ECO:0000256" key="9">
    <source>
        <dbReference type="ARBA" id="ARBA00022741"/>
    </source>
</evidence>
<dbReference type="PROSITE" id="PS51961">
    <property type="entry name" value="AV_NSP11N_COV_NSP15M"/>
    <property type="match status" value="1"/>
</dbReference>
<evidence type="ECO:0000256" key="14">
    <source>
        <dbReference type="ARBA" id="ARBA00022833"/>
    </source>
</evidence>
<dbReference type="SUPFAM" id="SSF52540">
    <property type="entry name" value="P-loop containing nucleoside triphosphate hydrolases"/>
    <property type="match status" value="1"/>
</dbReference>
<dbReference type="GO" id="GO:0003678">
    <property type="term" value="F:DNA helicase activity"/>
    <property type="evidence" value="ECO:0007669"/>
    <property type="project" value="UniProtKB-EC"/>
</dbReference>
<evidence type="ECO:0000259" key="30">
    <source>
        <dbReference type="PROSITE" id="PS51958"/>
    </source>
</evidence>
<evidence type="ECO:0000313" key="33">
    <source>
        <dbReference type="Proteomes" id="UP000203017"/>
    </source>
</evidence>
<dbReference type="InterPro" id="IPR001205">
    <property type="entry name" value="RNA-dir_pol_C"/>
</dbReference>
<keyword evidence="19" id="KW-0472">Membrane</keyword>
<evidence type="ECO:0000256" key="16">
    <source>
        <dbReference type="ARBA" id="ARBA00022870"/>
    </source>
</evidence>
<feature type="non-terminal residue" evidence="32">
    <location>
        <position position="1"/>
    </location>
</feature>
<keyword evidence="7" id="KW-0548">Nucleotidyltransferase</keyword>
<accession>X2D5B8</accession>
<dbReference type="Proteomes" id="UP000203017">
    <property type="component" value="Segment"/>
</dbReference>
<evidence type="ECO:0000256" key="6">
    <source>
        <dbReference type="ARBA" id="ARBA00022692"/>
    </source>
</evidence>
<protein>
    <recommendedName>
        <fullName evidence="3">Replicase polyprotein 1ab</fullName>
    </recommendedName>
    <alternativeName>
        <fullName evidence="21">ORF1ab polyprotein</fullName>
    </alternativeName>
</protein>
<feature type="domain" description="AV ZBD" evidence="27">
    <location>
        <begin position="643"/>
        <end position="705"/>
    </location>
</feature>
<dbReference type="InterPro" id="IPR043502">
    <property type="entry name" value="DNA/RNA_pol_sf"/>
</dbReference>
<dbReference type="InterPro" id="IPR027417">
    <property type="entry name" value="P-loop_NTPase"/>
</dbReference>
<dbReference type="InterPro" id="IPR043128">
    <property type="entry name" value="Rev_trsase/Diguanyl_cyclase"/>
</dbReference>
<comment type="catalytic activity">
    <reaction evidence="23">
        <text>ATP + H2O = ADP + phosphate + H(+)</text>
        <dbReference type="Rhea" id="RHEA:13065"/>
        <dbReference type="ChEBI" id="CHEBI:15377"/>
        <dbReference type="ChEBI" id="CHEBI:15378"/>
        <dbReference type="ChEBI" id="CHEBI:30616"/>
        <dbReference type="ChEBI" id="CHEBI:43474"/>
        <dbReference type="ChEBI" id="CHEBI:456216"/>
        <dbReference type="EC" id="3.6.4.12"/>
    </reaction>
</comment>
<dbReference type="GO" id="GO:0039694">
    <property type="term" value="P:viral RNA genome replication"/>
    <property type="evidence" value="ECO:0007669"/>
    <property type="project" value="InterPro"/>
</dbReference>
<feature type="active site" evidence="25">
    <location>
        <position position="1263"/>
    </location>
</feature>
<evidence type="ECO:0000256" key="2">
    <source>
        <dbReference type="ARBA" id="ARBA00004407"/>
    </source>
</evidence>
<dbReference type="PROSITE" id="PS51657">
    <property type="entry name" value="PSRV_HELICASE"/>
    <property type="match status" value="1"/>
</dbReference>
<evidence type="ECO:0000259" key="29">
    <source>
        <dbReference type="PROSITE" id="PS51947"/>
    </source>
</evidence>
<dbReference type="InterPro" id="IPR027355">
    <property type="entry name" value="NSP10_Av_ZBD"/>
</dbReference>
<keyword evidence="6" id="KW-0812">Transmembrane</keyword>
<dbReference type="Pfam" id="PF00680">
    <property type="entry name" value="RdRP_1"/>
    <property type="match status" value="1"/>
</dbReference>
<dbReference type="RefSeq" id="YP_009344807.1">
    <property type="nucleotide sequence ID" value="NC_033553.1"/>
</dbReference>
<evidence type="ECO:0000259" key="28">
    <source>
        <dbReference type="PROSITE" id="PS51657"/>
    </source>
</evidence>
<dbReference type="GO" id="GO:0016787">
    <property type="term" value="F:hydrolase activity"/>
    <property type="evidence" value="ECO:0007669"/>
    <property type="project" value="UniProtKB-KW"/>
</dbReference>
<evidence type="ECO:0000259" key="31">
    <source>
        <dbReference type="PROSITE" id="PS51961"/>
    </source>
</evidence>
<keyword evidence="25" id="KW-0255">Endonuclease</keyword>
<evidence type="ECO:0000256" key="19">
    <source>
        <dbReference type="ARBA" id="ARBA00023136"/>
    </source>
</evidence>
<proteinExistence type="predicted"/>
<evidence type="ECO:0000256" key="21">
    <source>
        <dbReference type="ARBA" id="ARBA00029611"/>
    </source>
</evidence>
<keyword evidence="25" id="KW-0540">Nuclease</keyword>
<keyword evidence="4" id="KW-0696">RNA-directed RNA polymerase</keyword>
<keyword evidence="20" id="KW-1035">Host cytoplasm</keyword>
<evidence type="ECO:0000256" key="17">
    <source>
        <dbReference type="ARBA" id="ARBA00022953"/>
    </source>
</evidence>
<dbReference type="InterPro" id="IPR027351">
    <property type="entry name" value="(+)RNA_virus_helicase_core_dom"/>
</dbReference>
<evidence type="ECO:0000256" key="10">
    <source>
        <dbReference type="ARBA" id="ARBA00022758"/>
    </source>
</evidence>
<dbReference type="Gene3D" id="3.30.70.270">
    <property type="match status" value="1"/>
</dbReference>
<comment type="subcellular location">
    <subcellularLocation>
        <location evidence="2">Host cytoplasm</location>
        <location evidence="2">Host perinuclear region</location>
    </subcellularLocation>
    <subcellularLocation>
        <location evidence="1">Host membrane</location>
        <topology evidence="1">Multi-pass membrane protein</topology>
    </subcellularLocation>
</comment>
<keyword evidence="9" id="KW-0547">Nucleotide-binding</keyword>
<keyword evidence="14" id="KW-0862">Zinc</keyword>
<evidence type="ECO:0000256" key="13">
    <source>
        <dbReference type="ARBA" id="ARBA00022806"/>
    </source>
</evidence>
<dbReference type="InterPro" id="IPR037227">
    <property type="entry name" value="EndoU-like"/>
</dbReference>
<evidence type="ECO:0000256" key="23">
    <source>
        <dbReference type="ARBA" id="ARBA00047995"/>
    </source>
</evidence>
<dbReference type="InterPro" id="IPR043609">
    <property type="entry name" value="NendoU_nidovirus"/>
</dbReference>
<organism evidence="32 33">
    <name type="scientific">Kibale red colobus virus 1</name>
    <dbReference type="NCBI Taxonomy" id="1885929"/>
    <lineage>
        <taxon>Viruses</taxon>
        <taxon>Riboviria</taxon>
        <taxon>Orthornavirae</taxon>
        <taxon>Pisuviricota</taxon>
        <taxon>Pisoniviricetes</taxon>
        <taxon>Nidovirales</taxon>
        <taxon>Arnidovirineae</taxon>
        <taxon>Arteriviridae</taxon>
        <taxon>Simarterivirinae</taxon>
        <taxon>Zetaarterivirus</taxon>
        <taxon>Zetaarterivirus ugarco</taxon>
        <taxon>Zetaarterivirus ugarco 1</taxon>
    </lineage>
</organism>
<feature type="active site" evidence="25">
    <location>
        <position position="1219"/>
    </location>
</feature>
<dbReference type="Pfam" id="PF22049">
    <property type="entry name" value="PRRSV-NSP11_N"/>
    <property type="match status" value="1"/>
</dbReference>
<dbReference type="GO" id="GO:0003724">
    <property type="term" value="F:RNA helicase activity"/>
    <property type="evidence" value="ECO:0007669"/>
    <property type="project" value="UniProtKB-EC"/>
</dbReference>
<feature type="domain" description="NendoU" evidence="30">
    <location>
        <begin position="1188"/>
        <end position="1310"/>
    </location>
</feature>
<dbReference type="PROSITE" id="PS50507">
    <property type="entry name" value="RDRP_SSRNA_POS"/>
    <property type="match status" value="1"/>
</dbReference>
<dbReference type="InterPro" id="IPR046440">
    <property type="entry name" value="AV_NSP11N_COV_NSP15M"/>
</dbReference>
<evidence type="ECO:0000256" key="25">
    <source>
        <dbReference type="PROSITE-ProRule" id="PRU01303"/>
    </source>
</evidence>
<keyword evidence="11 24" id="KW-0863">Zinc-finger</keyword>
<dbReference type="GO" id="GO:0004519">
    <property type="term" value="F:endonuclease activity"/>
    <property type="evidence" value="ECO:0007669"/>
    <property type="project" value="UniProtKB-UniRule"/>
</dbReference>
<dbReference type="InterPro" id="IPR044863">
    <property type="entry name" value="NIRAN"/>
</dbReference>
<sequence length="1464" mass="161293">LLIASGGTGNTRSGLVILPDKAKIVDYHSRTVAFADIDLKIVDANELDRTNRLSIEPQPVVATTTDGKFVILRKHPPSLLDVLTKGLDAEWQPALHGPGNTGIDGYLWDFEEPASKEELFLTKQIVDACALRRGDAPACLPYRIEPVRGDPYRKGRVLVNTRFGDITTTTIVESNNPWLKTTAFNPSGVPVLGDDGVVCTTVPFGLELYIPTIPTTVLDYLDERPDTPVYLTKHGTEKAALEDLAKFDLSTQGFILPEVYNIVRAYLIKVIGYSPPIHTPATVPSNDSHAGINGMRFSTRLLQSIPNINSICEQAVNEVWQSVTPVTLKKQYCSKPKTRTILGTNGLISLGLRALLSGVTARFQLAGKDSPICLGKSKFQRSDIRITTRCLETDLASCDRSTPALVRFFSTRLLFELACAERAIPLYVANCCHDLLVTQTSAVTKRGGLSSGDPITSIANTIYSLLLYTQHMVLSAFKIGHPIALAFMQRRLTMEDLIKVQRFVVYSDDLVLVNEPEDFPNFMYWSDHLDLALGFKTCRSKTVITTNPGFLGCRFVDGWLVPQRERVLAALAYHMSAKDVQQYYINAVAILSDASAMSVFDADWFGELVLGIANCAKTDGFTFPGVPYFLDFFTRVSGFKPESAHVCGICASTASTSSRCGLYLCNLCAHRHQHCPVASPFCAHDVGSKNCDGCSLDVLPGNTELDKLLLDSPYTGPVMTEVTVINGYTNAEPGRYVWQHKPIMLRRDRDGCAIALPDGTYAMKKLPSTCSGINLVAAKRNAYASTFVNGPPGSGKTTHIASQLTDGDVVYCPTHESLKAYSLLLPRCRFVVPRAANPAEYGTPSDSGPTLTLVAAGYVPGSRHFIDEACYANPLDTLRILSKTPVTAIGDPHQLSPVKYTSCLFLFKYMKEQYLETVHRFSQNIADAIQPYYKQKLVSSRPGVTQVIYQTKFEPRGLVLTPYHRDRHGNAITIDSSQGLTQDIATIYLPSPHSINRERAIVAITRARARLYIFDPHKQLEEFFNLPATDLPGTSPHAYVSGDQVKVRLPEGVDVLASSVPGLACTAKPRDARDAAILRESPLILDMLEGATVSPLPRVATNLGFFYSPDLPKFFPIPKDLCVHWPVVTAINNPQWPHRLVVSLTRIHPKSSPATCAGYYVGESLFIGVPQVVSYYLTLYENNQVKDLPPSLYSTGRFEAGLRDYLDLKERRFAEEHAHAFIGDVKGTVVGGCHHITSRFLPPEIAPGAVTRVGVSSVGKAAKSLCTVTDIYLPYLQPYTAPVTASKVYLVNVDQRASRLMVWRDKTMYFQESSSHDAIVDASRFVSLSNKAIVAVDPVLLPRHINRAITTNLTERSDVAFTPFDANCELLVTTTPPDCIDPKFKLLSCIKVFTDTIFGQVSDYVYYYSERSPCALSGVVYHDSRETACRVRKRAVDCFHFSSPPCLCNWALVIFGDRFCGCSS</sequence>
<dbReference type="CDD" id="cd18786">
    <property type="entry name" value="SF1_C"/>
    <property type="match status" value="1"/>
</dbReference>
<dbReference type="GO" id="GO:0004540">
    <property type="term" value="F:RNA nuclease activity"/>
    <property type="evidence" value="ECO:0007669"/>
    <property type="project" value="UniProtKB-ARBA"/>
</dbReference>
<dbReference type="CDD" id="cd21160">
    <property type="entry name" value="NendoU_av_Nsp11-like"/>
    <property type="match status" value="1"/>
</dbReference>
<evidence type="ECO:0000256" key="20">
    <source>
        <dbReference type="ARBA" id="ARBA00023200"/>
    </source>
</evidence>
<dbReference type="GO" id="GO:0003723">
    <property type="term" value="F:RNA binding"/>
    <property type="evidence" value="ECO:0007669"/>
    <property type="project" value="InterPro"/>
</dbReference>
<evidence type="ECO:0000256" key="1">
    <source>
        <dbReference type="ARBA" id="ARBA00004301"/>
    </source>
</evidence>
<dbReference type="InterPro" id="IPR007094">
    <property type="entry name" value="RNA-dir_pol_PSvirus"/>
</dbReference>
<keyword evidence="15" id="KW-0067">ATP-binding</keyword>
<dbReference type="Pfam" id="PF01443">
    <property type="entry name" value="Viral_helicase1"/>
    <property type="match status" value="1"/>
</dbReference>
<dbReference type="SUPFAM" id="SSF142877">
    <property type="entry name" value="EndoU-like"/>
    <property type="match status" value="1"/>
</dbReference>
<feature type="domain" description="AV-Nsp11N/CoV-Nsp15M" evidence="31">
    <location>
        <begin position="1090"/>
        <end position="1186"/>
    </location>
</feature>
<evidence type="ECO:0000256" key="5">
    <source>
        <dbReference type="ARBA" id="ARBA00022679"/>
    </source>
</evidence>
<evidence type="ECO:0000256" key="11">
    <source>
        <dbReference type="ARBA" id="ARBA00022771"/>
    </source>
</evidence>
<dbReference type="InterPro" id="IPR044348">
    <property type="entry name" value="NSP10_1B_Av"/>
</dbReference>
<dbReference type="GO" id="GO:0003968">
    <property type="term" value="F:RNA-directed RNA polymerase activity"/>
    <property type="evidence" value="ECO:0007669"/>
    <property type="project" value="UniProtKB-KW"/>
</dbReference>
<evidence type="ECO:0000259" key="26">
    <source>
        <dbReference type="PROSITE" id="PS50507"/>
    </source>
</evidence>
<keyword evidence="16" id="KW-1043">Host membrane</keyword>
<feature type="active site" evidence="25">
    <location>
        <position position="1234"/>
    </location>
</feature>
<feature type="domain" description="(+)RNA virus helicase C-terminal" evidence="28">
    <location>
        <begin position="755"/>
        <end position="1046"/>
    </location>
</feature>
<evidence type="ECO:0000256" key="3">
    <source>
        <dbReference type="ARBA" id="ARBA00022087"/>
    </source>
</evidence>
<evidence type="ECO:0000256" key="22">
    <source>
        <dbReference type="ARBA" id="ARBA00047984"/>
    </source>
</evidence>
<keyword evidence="17" id="KW-0693">Viral RNA replication</keyword>
<keyword evidence="8" id="KW-0479">Metal-binding</keyword>
<dbReference type="CDD" id="cd21405">
    <property type="entry name" value="ZBD_av_Nsp10-like"/>
    <property type="match status" value="1"/>
</dbReference>
<evidence type="ECO:0000256" key="15">
    <source>
        <dbReference type="ARBA" id="ARBA00022840"/>
    </source>
</evidence>
<reference evidence="32 33" key="1">
    <citation type="journal article" date="2014" name="PLoS ONE">
        <title>High genetic diversity and adaptive potential of two simian hemorrhagic Fever viruses in a wild primate population.</title>
        <authorList>
            <person name="Bailey A.L."/>
            <person name="Lauck M."/>
            <person name="Weiler A."/>
            <person name="Sibley S.D."/>
            <person name="Dinis J.M."/>
            <person name="Bergman Z."/>
            <person name="Nelson C.W."/>
            <person name="Correll M."/>
            <person name="Gleicher M."/>
            <person name="Hyeroba D."/>
            <person name="Tumukunde A."/>
            <person name="Weny G."/>
            <person name="Chapman C."/>
            <person name="Kuhn J.H."/>
            <person name="Hughes A.L."/>
            <person name="Friedrich T.C."/>
            <person name="Goldberg T.L."/>
            <person name="O'Connor D.H."/>
        </authorList>
    </citation>
    <scope>NUCLEOTIDE SEQUENCE [LARGE SCALE GENOMIC DNA]</scope>
    <source>
        <strain evidence="32 33">SHFV-krc1</strain>
    </source>
</reference>
<evidence type="ECO:0000256" key="8">
    <source>
        <dbReference type="ARBA" id="ARBA00022723"/>
    </source>
</evidence>
<evidence type="ECO:0000256" key="24">
    <source>
        <dbReference type="PROSITE-ProRule" id="PRU00985"/>
    </source>
</evidence>
<keyword evidence="12 25" id="KW-0378">Hydrolase</keyword>
<evidence type="ECO:0000313" key="32">
    <source>
        <dbReference type="EMBL" id="AHH53853.1"/>
    </source>
</evidence>
<evidence type="ECO:0000256" key="12">
    <source>
        <dbReference type="ARBA" id="ARBA00022801"/>
    </source>
</evidence>
<dbReference type="PROSITE" id="PS51652">
    <property type="entry name" value="AV_ZBD"/>
    <property type="match status" value="1"/>
</dbReference>
<dbReference type="GeneID" id="30906018"/>
<feature type="domain" description="RdRp catalytic" evidence="26">
    <location>
        <begin position="388"/>
        <end position="522"/>
    </location>
</feature>
<evidence type="ECO:0000259" key="27">
    <source>
        <dbReference type="PROSITE" id="PS51652"/>
    </source>
</evidence>
<name>X2D5B8_9NIDO</name>
<dbReference type="PROSITE" id="PS51947">
    <property type="entry name" value="NIRAN"/>
    <property type="match status" value="1"/>
</dbReference>
<evidence type="ECO:0000256" key="4">
    <source>
        <dbReference type="ARBA" id="ARBA00022484"/>
    </source>
</evidence>
<evidence type="ECO:0000256" key="18">
    <source>
        <dbReference type="ARBA" id="ARBA00022989"/>
    </source>
</evidence>